<dbReference type="PANTHER" id="PTHR45674">
    <property type="entry name" value="DNA LIGASE 1/3 FAMILY MEMBER"/>
    <property type="match status" value="1"/>
</dbReference>
<feature type="region of interest" description="Disordered" evidence="6">
    <location>
        <begin position="203"/>
        <end position="263"/>
    </location>
</feature>
<name>A0A0L0G3P2_9EUKA</name>
<protein>
    <submittedName>
        <fullName evidence="7">Uncharacterized protein</fullName>
    </submittedName>
</protein>
<dbReference type="InterPro" id="IPR050191">
    <property type="entry name" value="ATP-dep_DNA_ligase"/>
</dbReference>
<dbReference type="RefSeq" id="XP_014157629.1">
    <property type="nucleotide sequence ID" value="XM_014302154.1"/>
</dbReference>
<dbReference type="Proteomes" id="UP000054560">
    <property type="component" value="Unassembled WGS sequence"/>
</dbReference>
<dbReference type="GO" id="GO:0006281">
    <property type="term" value="P:DNA repair"/>
    <property type="evidence" value="ECO:0007669"/>
    <property type="project" value="UniProtKB-KW"/>
</dbReference>
<keyword evidence="5" id="KW-0234">DNA repair</keyword>
<dbReference type="InterPro" id="IPR036599">
    <property type="entry name" value="DNA_ligase_N_sf"/>
</dbReference>
<dbReference type="GO" id="GO:0003677">
    <property type="term" value="F:DNA binding"/>
    <property type="evidence" value="ECO:0007669"/>
    <property type="project" value="InterPro"/>
</dbReference>
<evidence type="ECO:0000313" key="8">
    <source>
        <dbReference type="Proteomes" id="UP000054560"/>
    </source>
</evidence>
<reference evidence="7 8" key="1">
    <citation type="submission" date="2011-02" db="EMBL/GenBank/DDBJ databases">
        <title>The Genome Sequence of Sphaeroforma arctica JP610.</title>
        <authorList>
            <consortium name="The Broad Institute Genome Sequencing Platform"/>
            <person name="Russ C."/>
            <person name="Cuomo C."/>
            <person name="Young S.K."/>
            <person name="Zeng Q."/>
            <person name="Gargeya S."/>
            <person name="Alvarado L."/>
            <person name="Berlin A."/>
            <person name="Chapman S.B."/>
            <person name="Chen Z."/>
            <person name="Freedman E."/>
            <person name="Gellesch M."/>
            <person name="Goldberg J."/>
            <person name="Griggs A."/>
            <person name="Gujja S."/>
            <person name="Heilman E."/>
            <person name="Heiman D."/>
            <person name="Howarth C."/>
            <person name="Mehta T."/>
            <person name="Neiman D."/>
            <person name="Pearson M."/>
            <person name="Roberts A."/>
            <person name="Saif S."/>
            <person name="Shea T."/>
            <person name="Shenoy N."/>
            <person name="Sisk P."/>
            <person name="Stolte C."/>
            <person name="Sykes S."/>
            <person name="White J."/>
            <person name="Yandava C."/>
            <person name="Burger G."/>
            <person name="Gray M.W."/>
            <person name="Holland P.W.H."/>
            <person name="King N."/>
            <person name="Lang F.B.F."/>
            <person name="Roger A.J."/>
            <person name="Ruiz-Trillo I."/>
            <person name="Haas B."/>
            <person name="Nusbaum C."/>
            <person name="Birren B."/>
        </authorList>
    </citation>
    <scope>NUCLEOTIDE SEQUENCE [LARGE SCALE GENOMIC DNA]</scope>
    <source>
        <strain evidence="7 8">JP610</strain>
    </source>
</reference>
<feature type="compositionally biased region" description="Polar residues" evidence="6">
    <location>
        <begin position="229"/>
        <end position="243"/>
    </location>
</feature>
<evidence type="ECO:0000256" key="4">
    <source>
        <dbReference type="ARBA" id="ARBA00023172"/>
    </source>
</evidence>
<evidence type="ECO:0000256" key="2">
    <source>
        <dbReference type="ARBA" id="ARBA00022598"/>
    </source>
</evidence>
<dbReference type="GO" id="GO:0006310">
    <property type="term" value="P:DNA recombination"/>
    <property type="evidence" value="ECO:0007669"/>
    <property type="project" value="UniProtKB-KW"/>
</dbReference>
<dbReference type="GeneID" id="25904536"/>
<evidence type="ECO:0000256" key="6">
    <source>
        <dbReference type="SAM" id="MobiDB-lite"/>
    </source>
</evidence>
<feature type="compositionally biased region" description="Polar residues" evidence="6">
    <location>
        <begin position="138"/>
        <end position="158"/>
    </location>
</feature>
<organism evidence="7 8">
    <name type="scientific">Sphaeroforma arctica JP610</name>
    <dbReference type="NCBI Taxonomy" id="667725"/>
    <lineage>
        <taxon>Eukaryota</taxon>
        <taxon>Ichthyosporea</taxon>
        <taxon>Ichthyophonida</taxon>
        <taxon>Sphaeroforma</taxon>
    </lineage>
</organism>
<keyword evidence="8" id="KW-1185">Reference proteome</keyword>
<gene>
    <name evidence="7" type="ORF">SARC_04032</name>
</gene>
<dbReference type="PANTHER" id="PTHR45674:SF4">
    <property type="entry name" value="DNA LIGASE 1"/>
    <property type="match status" value="1"/>
</dbReference>
<feature type="compositionally biased region" description="Basic and acidic residues" evidence="6">
    <location>
        <begin position="244"/>
        <end position="256"/>
    </location>
</feature>
<keyword evidence="3" id="KW-0227">DNA damage</keyword>
<dbReference type="eggNOG" id="KOG0967">
    <property type="taxonomic scope" value="Eukaryota"/>
</dbReference>
<accession>A0A0L0G3P2</accession>
<sequence>MLTTKTSDTAEDMDIISNNGDSGEEDVVLDNAAPVKKRKKLIRLRQIDDSDASDSDGGGGKHNDIKNNEISSNNEHLVSEIDIQDKESVGVPRESPALKPSEKNVTPNDEVKSSKDVASKTPTRIADTESPKPENPTPAANKSNTAQKSQIKTSTQAPSYVKMAKKNTSNPFAFAAAGKAGKAKAKKSAKNTGKLTSFFAAKDSGKAAANETSEKETAKTKSESVENAPVTSPTTKSSIVVKTTETDTPKSADSHTTKTTASVSVENGVSVQEKMKESIATTKGTLKNVSVDESDLKAVTPVKGEDYDPTAVKYHPIKSACWAKGKDVPFLAVCKVFDAIENDSGRHAKQNILSNLYRSIIVLSPEQLADTVHLTMNRQVAHGATRNHSTSRLGPGLHYDPARAR</sequence>
<proteinExistence type="inferred from homology"/>
<dbReference type="Gene3D" id="1.10.3260.10">
    <property type="entry name" value="DNA ligase, ATP-dependent, N-terminal domain"/>
    <property type="match status" value="1"/>
</dbReference>
<keyword evidence="4" id="KW-0233">DNA recombination</keyword>
<evidence type="ECO:0000256" key="3">
    <source>
        <dbReference type="ARBA" id="ARBA00022763"/>
    </source>
</evidence>
<feature type="compositionally biased region" description="Basic and acidic residues" evidence="6">
    <location>
        <begin position="77"/>
        <end position="88"/>
    </location>
</feature>
<dbReference type="EMBL" id="KQ241813">
    <property type="protein sequence ID" value="KNC83727.1"/>
    <property type="molecule type" value="Genomic_DNA"/>
</dbReference>
<evidence type="ECO:0000256" key="5">
    <source>
        <dbReference type="ARBA" id="ARBA00023204"/>
    </source>
</evidence>
<dbReference type="GO" id="GO:0003910">
    <property type="term" value="F:DNA ligase (ATP) activity"/>
    <property type="evidence" value="ECO:0007669"/>
    <property type="project" value="InterPro"/>
</dbReference>
<dbReference type="SUPFAM" id="SSF117018">
    <property type="entry name" value="ATP-dependent DNA ligase DNA-binding domain"/>
    <property type="match status" value="1"/>
</dbReference>
<feature type="region of interest" description="Disordered" evidence="6">
    <location>
        <begin position="381"/>
        <end position="405"/>
    </location>
</feature>
<dbReference type="OrthoDB" id="206088at2759"/>
<evidence type="ECO:0000256" key="1">
    <source>
        <dbReference type="ARBA" id="ARBA00007572"/>
    </source>
</evidence>
<dbReference type="GO" id="GO:0005634">
    <property type="term" value="C:nucleus"/>
    <property type="evidence" value="ECO:0007669"/>
    <property type="project" value="TreeGrafter"/>
</dbReference>
<dbReference type="STRING" id="667725.A0A0L0G3P2"/>
<dbReference type="GO" id="GO:1903461">
    <property type="term" value="P:Okazaki fragment processing involved in mitotic DNA replication"/>
    <property type="evidence" value="ECO:0007669"/>
    <property type="project" value="TreeGrafter"/>
</dbReference>
<evidence type="ECO:0000313" key="7">
    <source>
        <dbReference type="EMBL" id="KNC83727.1"/>
    </source>
</evidence>
<comment type="similarity">
    <text evidence="1">Belongs to the ATP-dependent DNA ligase family.</text>
</comment>
<feature type="region of interest" description="Disordered" evidence="6">
    <location>
        <begin position="1"/>
        <end position="161"/>
    </location>
</feature>
<dbReference type="AlphaFoldDB" id="A0A0L0G3P2"/>
<feature type="compositionally biased region" description="Basic and acidic residues" evidence="6">
    <location>
        <begin position="109"/>
        <end position="118"/>
    </location>
</feature>
<feature type="compositionally biased region" description="Basic and acidic residues" evidence="6">
    <location>
        <begin position="212"/>
        <end position="224"/>
    </location>
</feature>
<keyword evidence="2" id="KW-0436">Ligase</keyword>
<dbReference type="GO" id="GO:0005739">
    <property type="term" value="C:mitochondrion"/>
    <property type="evidence" value="ECO:0007669"/>
    <property type="project" value="TreeGrafter"/>
</dbReference>